<reference evidence="1 2" key="1">
    <citation type="submission" date="2020-03" db="EMBL/GenBank/DDBJ databases">
        <title>WGS of actinomycetes isolated from Thailand.</title>
        <authorList>
            <person name="Thawai C."/>
        </authorList>
    </citation>
    <scope>NUCLEOTIDE SEQUENCE [LARGE SCALE GENOMIC DNA]</scope>
    <source>
        <strain evidence="1 2">PRB2-1</strain>
    </source>
</reference>
<keyword evidence="2" id="KW-1185">Reference proteome</keyword>
<comment type="caution">
    <text evidence="1">The sequence shown here is derived from an EMBL/GenBank/DDBJ whole genome shotgun (WGS) entry which is preliminary data.</text>
</comment>
<protein>
    <submittedName>
        <fullName evidence="1">Uncharacterized protein</fullName>
    </submittedName>
</protein>
<accession>A0ABX0ZPW5</accession>
<dbReference type="Proteomes" id="UP000734511">
    <property type="component" value="Unassembled WGS sequence"/>
</dbReference>
<name>A0ABX0ZPW5_9ACTN</name>
<sequence length="62" mass="6532">MTPRRGTLLVPVPGLSGHVYPPGTEIVVNGRGSAVDAFVGGDWLPVSWWEFAEGIEEAPADA</sequence>
<evidence type="ECO:0000313" key="1">
    <source>
        <dbReference type="EMBL" id="NJP44592.1"/>
    </source>
</evidence>
<evidence type="ECO:0000313" key="2">
    <source>
        <dbReference type="Proteomes" id="UP000734511"/>
    </source>
</evidence>
<proteinExistence type="predicted"/>
<gene>
    <name evidence="1" type="ORF">HCN08_14485</name>
</gene>
<organism evidence="1 2">
    <name type="scientific">Actinacidiphila epipremni</name>
    <dbReference type="NCBI Taxonomy" id="2053013"/>
    <lineage>
        <taxon>Bacteria</taxon>
        <taxon>Bacillati</taxon>
        <taxon>Actinomycetota</taxon>
        <taxon>Actinomycetes</taxon>
        <taxon>Kitasatosporales</taxon>
        <taxon>Streptomycetaceae</taxon>
        <taxon>Actinacidiphila</taxon>
    </lineage>
</organism>
<dbReference type="RefSeq" id="WP_167983450.1">
    <property type="nucleotide sequence ID" value="NZ_JAATEJ010000009.1"/>
</dbReference>
<dbReference type="EMBL" id="JAATEJ010000009">
    <property type="protein sequence ID" value="NJP44592.1"/>
    <property type="molecule type" value="Genomic_DNA"/>
</dbReference>